<sequence>MLFSHVWGLASHTKEEWQDIDKHHEGLGSSLAHLLLMALIPAICGYFSSVHIGWHIGNNSFSLTHESAIFMSIAMYAAMVTVVLCLAYAALWMAKTFNTETTYQQTLELSAYVATPLYMVGFAALYPEPWFVMVAGLVGVTYAVYLLYTGVPIIMHIPEERGFIFASSLVTVGLVMLVTVLIATVILWSTGTGPVFSH</sequence>
<dbReference type="InterPro" id="IPR006977">
    <property type="entry name" value="Yip1_dom"/>
</dbReference>
<reference evidence="8" key="1">
    <citation type="journal article" date="2019" name="Int. J. Syst. Evol. Microbiol.">
        <title>The Global Catalogue of Microorganisms (GCM) 10K type strain sequencing project: providing services to taxonomists for standard genome sequencing and annotation.</title>
        <authorList>
            <consortium name="The Broad Institute Genomics Platform"/>
            <consortium name="The Broad Institute Genome Sequencing Center for Infectious Disease"/>
            <person name="Wu L."/>
            <person name="Ma J."/>
        </authorList>
    </citation>
    <scope>NUCLEOTIDE SEQUENCE [LARGE SCALE GENOMIC DNA]</scope>
    <source>
        <strain evidence="8">CGMCC 1.10131</strain>
    </source>
</reference>
<keyword evidence="4 5" id="KW-0472">Membrane</keyword>
<comment type="caution">
    <text evidence="7">The sequence shown here is derived from an EMBL/GenBank/DDBJ whole genome shotgun (WGS) entry which is preliminary data.</text>
</comment>
<proteinExistence type="predicted"/>
<protein>
    <submittedName>
        <fullName evidence="7">YIP1 family protein</fullName>
    </submittedName>
</protein>
<name>A0ABQ1I4Q1_9ALTE</name>
<evidence type="ECO:0000256" key="5">
    <source>
        <dbReference type="SAM" id="Phobius"/>
    </source>
</evidence>
<accession>A0ABQ1I4Q1</accession>
<evidence type="ECO:0000259" key="6">
    <source>
        <dbReference type="Pfam" id="PF04893"/>
    </source>
</evidence>
<evidence type="ECO:0000313" key="7">
    <source>
        <dbReference type="EMBL" id="GGB13937.1"/>
    </source>
</evidence>
<organism evidence="7 8">
    <name type="scientific">Agarivorans gilvus</name>
    <dbReference type="NCBI Taxonomy" id="680279"/>
    <lineage>
        <taxon>Bacteria</taxon>
        <taxon>Pseudomonadati</taxon>
        <taxon>Pseudomonadota</taxon>
        <taxon>Gammaproteobacteria</taxon>
        <taxon>Alteromonadales</taxon>
        <taxon>Alteromonadaceae</taxon>
        <taxon>Agarivorans</taxon>
    </lineage>
</organism>
<evidence type="ECO:0000256" key="2">
    <source>
        <dbReference type="ARBA" id="ARBA00022692"/>
    </source>
</evidence>
<keyword evidence="2 5" id="KW-0812">Transmembrane</keyword>
<feature type="transmembrane region" description="Helical" evidence="5">
    <location>
        <begin position="31"/>
        <end position="56"/>
    </location>
</feature>
<dbReference type="EMBL" id="BMDY01000019">
    <property type="protein sequence ID" value="GGB13937.1"/>
    <property type="molecule type" value="Genomic_DNA"/>
</dbReference>
<gene>
    <name evidence="7" type="ORF">GCM10007414_29140</name>
</gene>
<dbReference type="Proteomes" id="UP000651977">
    <property type="component" value="Unassembled WGS sequence"/>
</dbReference>
<dbReference type="RefSeq" id="WP_055731293.1">
    <property type="nucleotide sequence ID" value="NZ_BMDY01000019.1"/>
</dbReference>
<evidence type="ECO:0000256" key="1">
    <source>
        <dbReference type="ARBA" id="ARBA00004141"/>
    </source>
</evidence>
<keyword evidence="3 5" id="KW-1133">Transmembrane helix</keyword>
<feature type="transmembrane region" description="Helical" evidence="5">
    <location>
        <begin position="163"/>
        <end position="188"/>
    </location>
</feature>
<evidence type="ECO:0000256" key="4">
    <source>
        <dbReference type="ARBA" id="ARBA00023136"/>
    </source>
</evidence>
<feature type="domain" description="Yip1" evidence="6">
    <location>
        <begin position="7"/>
        <end position="179"/>
    </location>
</feature>
<feature type="transmembrane region" description="Helical" evidence="5">
    <location>
        <begin position="68"/>
        <end position="94"/>
    </location>
</feature>
<dbReference type="Pfam" id="PF04893">
    <property type="entry name" value="Yip1"/>
    <property type="match status" value="1"/>
</dbReference>
<comment type="subcellular location">
    <subcellularLocation>
        <location evidence="1">Membrane</location>
        <topology evidence="1">Multi-pass membrane protein</topology>
    </subcellularLocation>
</comment>
<evidence type="ECO:0000313" key="8">
    <source>
        <dbReference type="Proteomes" id="UP000651977"/>
    </source>
</evidence>
<feature type="transmembrane region" description="Helical" evidence="5">
    <location>
        <begin position="130"/>
        <end position="151"/>
    </location>
</feature>
<keyword evidence="8" id="KW-1185">Reference proteome</keyword>
<evidence type="ECO:0000256" key="3">
    <source>
        <dbReference type="ARBA" id="ARBA00022989"/>
    </source>
</evidence>